<name>A0A1M4SDQ4_9FLAO</name>
<sequence>MDATFAESGFNSSRQSISRAEKLEFKKTRLIYWNSKRRF</sequence>
<evidence type="ECO:0000313" key="1">
    <source>
        <dbReference type="EMBL" id="SHE30321.1"/>
    </source>
</evidence>
<accession>A0A1M4SDQ4</accession>
<dbReference type="Proteomes" id="UP000184462">
    <property type="component" value="Unassembled WGS sequence"/>
</dbReference>
<keyword evidence="2" id="KW-1185">Reference proteome</keyword>
<organism evidence="1 2">
    <name type="scientific">Psychroflexus salarius</name>
    <dbReference type="NCBI Taxonomy" id="1155689"/>
    <lineage>
        <taxon>Bacteria</taxon>
        <taxon>Pseudomonadati</taxon>
        <taxon>Bacteroidota</taxon>
        <taxon>Flavobacteriia</taxon>
        <taxon>Flavobacteriales</taxon>
        <taxon>Flavobacteriaceae</taxon>
        <taxon>Psychroflexus</taxon>
    </lineage>
</organism>
<gene>
    <name evidence="1" type="ORF">SAMN05444278_101102</name>
</gene>
<dbReference type="AlphaFoldDB" id="A0A1M4SDQ4"/>
<protein>
    <submittedName>
        <fullName evidence="1">Uncharacterized protein</fullName>
    </submittedName>
</protein>
<proteinExistence type="predicted"/>
<reference evidence="1 2" key="1">
    <citation type="submission" date="2016-11" db="EMBL/GenBank/DDBJ databases">
        <authorList>
            <person name="Jaros S."/>
            <person name="Januszkiewicz K."/>
            <person name="Wedrychowicz H."/>
        </authorList>
    </citation>
    <scope>NUCLEOTIDE SEQUENCE [LARGE SCALE GENOMIC DNA]</scope>
    <source>
        <strain evidence="1 2">DSM 25661</strain>
    </source>
</reference>
<evidence type="ECO:0000313" key="2">
    <source>
        <dbReference type="Proteomes" id="UP000184462"/>
    </source>
</evidence>
<dbReference type="EMBL" id="FQTW01000001">
    <property type="protein sequence ID" value="SHE30321.1"/>
    <property type="molecule type" value="Genomic_DNA"/>
</dbReference>